<evidence type="ECO:0000313" key="3">
    <source>
        <dbReference type="Proteomes" id="UP000198623"/>
    </source>
</evidence>
<dbReference type="OrthoDB" id="5739292at2"/>
<proteinExistence type="inferred from homology"/>
<gene>
    <name evidence="2" type="ORF">SAMN05216175_11478</name>
</gene>
<reference evidence="3" key="1">
    <citation type="submission" date="2016-10" db="EMBL/GenBank/DDBJ databases">
        <authorList>
            <person name="Varghese N."/>
            <person name="Submissions S."/>
        </authorList>
    </citation>
    <scope>NUCLEOTIDE SEQUENCE [LARGE SCALE GENOMIC DNA]</scope>
    <source>
        <strain evidence="3">CGMCC 1.10971</strain>
    </source>
</reference>
<dbReference type="RefSeq" id="WP_090729644.1">
    <property type="nucleotide sequence ID" value="NZ_FOOU01000014.1"/>
</dbReference>
<evidence type="ECO:0000313" key="2">
    <source>
        <dbReference type="EMBL" id="SFG81285.1"/>
    </source>
</evidence>
<dbReference type="EMBL" id="FOOU01000014">
    <property type="protein sequence ID" value="SFG81285.1"/>
    <property type="molecule type" value="Genomic_DNA"/>
</dbReference>
<dbReference type="Pfam" id="PF06062">
    <property type="entry name" value="UPF0231"/>
    <property type="match status" value="1"/>
</dbReference>
<organism evidence="2 3">
    <name type="scientific">Neptunomonas qingdaonensis</name>
    <dbReference type="NCBI Taxonomy" id="1045558"/>
    <lineage>
        <taxon>Bacteria</taxon>
        <taxon>Pseudomonadati</taxon>
        <taxon>Pseudomonadota</taxon>
        <taxon>Gammaproteobacteria</taxon>
        <taxon>Oceanospirillales</taxon>
        <taxon>Oceanospirillaceae</taxon>
        <taxon>Neptunomonas</taxon>
    </lineage>
</organism>
<sequence>MDYEFSIDELGRPRAKFSMGAEAIGRWFSEELSDDQQQINQLVAIVETLEQGTISDYQQSGKEFQLRLNQNEIEVVALALDLGFDDELPEETNLYDEESYAGCGLPDFKQALLSWQSFVA</sequence>
<dbReference type="AlphaFoldDB" id="A0A1I2UVU4"/>
<protein>
    <submittedName>
        <fullName evidence="2">Uncharacterized protein</fullName>
    </submittedName>
</protein>
<evidence type="ECO:0000256" key="1">
    <source>
        <dbReference type="ARBA" id="ARBA00005367"/>
    </source>
</evidence>
<dbReference type="Proteomes" id="UP000198623">
    <property type="component" value="Unassembled WGS sequence"/>
</dbReference>
<dbReference type="InterPro" id="IPR008249">
    <property type="entry name" value="UPF0231"/>
</dbReference>
<dbReference type="STRING" id="1045558.SAMN05216175_11478"/>
<keyword evidence="3" id="KW-1185">Reference proteome</keyword>
<dbReference type="PIRSF" id="PIRSF006287">
    <property type="entry name" value="UCP006287"/>
    <property type="match status" value="1"/>
</dbReference>
<comment type="similarity">
    <text evidence="1">Belongs to the UPF0231 family.</text>
</comment>
<name>A0A1I2UVU4_9GAMM</name>
<accession>A0A1I2UVU4</accession>